<dbReference type="AlphaFoldDB" id="A0A6F8XKU7"/>
<dbReference type="RefSeq" id="WP_173033823.1">
    <property type="nucleotide sequence ID" value="NZ_AP022870.1"/>
</dbReference>
<name>A0A6F8XKU7_9ACTN</name>
<dbReference type="EMBL" id="AP022870">
    <property type="protein sequence ID" value="BCB74444.1"/>
    <property type="molecule type" value="Genomic_DNA"/>
</dbReference>
<proteinExistence type="predicted"/>
<dbReference type="KEGG" id="pfla:Pflav_008540"/>
<gene>
    <name evidence="1" type="ORF">Pflav_008540</name>
</gene>
<protein>
    <submittedName>
        <fullName evidence="1">Uncharacterized protein</fullName>
    </submittedName>
</protein>
<reference evidence="1 2" key="1">
    <citation type="submission" date="2020-03" db="EMBL/GenBank/DDBJ databases">
        <title>Whole genome shotgun sequence of Phytohabitans flavus NBRC 107702.</title>
        <authorList>
            <person name="Komaki H."/>
            <person name="Tamura T."/>
        </authorList>
    </citation>
    <scope>NUCLEOTIDE SEQUENCE [LARGE SCALE GENOMIC DNA]</scope>
    <source>
        <strain evidence="1 2">NBRC 107702</strain>
    </source>
</reference>
<reference evidence="1 2" key="2">
    <citation type="submission" date="2020-03" db="EMBL/GenBank/DDBJ databases">
        <authorList>
            <person name="Ichikawa N."/>
            <person name="Kimura A."/>
            <person name="Kitahashi Y."/>
            <person name="Uohara A."/>
        </authorList>
    </citation>
    <scope>NUCLEOTIDE SEQUENCE [LARGE SCALE GENOMIC DNA]</scope>
    <source>
        <strain evidence="1 2">NBRC 107702</strain>
    </source>
</reference>
<dbReference type="Proteomes" id="UP000502508">
    <property type="component" value="Chromosome"/>
</dbReference>
<evidence type="ECO:0000313" key="2">
    <source>
        <dbReference type="Proteomes" id="UP000502508"/>
    </source>
</evidence>
<organism evidence="1 2">
    <name type="scientific">Phytohabitans flavus</name>
    <dbReference type="NCBI Taxonomy" id="1076124"/>
    <lineage>
        <taxon>Bacteria</taxon>
        <taxon>Bacillati</taxon>
        <taxon>Actinomycetota</taxon>
        <taxon>Actinomycetes</taxon>
        <taxon>Micromonosporales</taxon>
        <taxon>Micromonosporaceae</taxon>
    </lineage>
</organism>
<keyword evidence="2" id="KW-1185">Reference proteome</keyword>
<sequence length="67" mass="6912">MVDGDDGAGDEPDAVDVPALQQSNAGALRHEGVAGIQDEFTQDGGDVVAVRPWGELLRGLGSGRPIR</sequence>
<evidence type="ECO:0000313" key="1">
    <source>
        <dbReference type="EMBL" id="BCB74444.1"/>
    </source>
</evidence>
<accession>A0A6F8XKU7</accession>